<dbReference type="FunFam" id="3.30.70.120:FF:000006">
    <property type="entry name" value="GTP cyclohydrolase 1 type 2 homolog"/>
    <property type="match status" value="1"/>
</dbReference>
<dbReference type="PIRSF" id="PIRSF037489">
    <property type="entry name" value="UCP037489_NIF3_YqfO"/>
    <property type="match status" value="1"/>
</dbReference>
<dbReference type="Gene3D" id="3.40.1390.30">
    <property type="entry name" value="NIF3 (NGG1p interacting factor 3)-like"/>
    <property type="match status" value="1"/>
</dbReference>
<comment type="caution">
    <text evidence="6">The sequence shown here is derived from an EMBL/GenBank/DDBJ whole genome shotgun (WGS) entry which is preliminary data.</text>
</comment>
<dbReference type="InterPro" id="IPR017221">
    <property type="entry name" value="DUF34/NIF3_bac"/>
</dbReference>
<evidence type="ECO:0000256" key="4">
    <source>
        <dbReference type="PIRNR" id="PIRNR037489"/>
    </source>
</evidence>
<dbReference type="InterPro" id="IPR015867">
    <property type="entry name" value="N-reg_PII/ATP_PRibTrfase_C"/>
</dbReference>
<evidence type="ECO:0000313" key="7">
    <source>
        <dbReference type="Proteomes" id="UP000030528"/>
    </source>
</evidence>
<dbReference type="InterPro" id="IPR002678">
    <property type="entry name" value="DUF34/NIF3"/>
</dbReference>
<dbReference type="OrthoDB" id="9792792at2"/>
<protein>
    <recommendedName>
        <fullName evidence="2 4">GTP cyclohydrolase 1 type 2 homolog</fullName>
    </recommendedName>
</protein>
<reference evidence="6 7" key="1">
    <citation type="submission" date="2013-08" db="EMBL/GenBank/DDBJ databases">
        <authorList>
            <person name="Huang J."/>
            <person name="Wang G."/>
        </authorList>
    </citation>
    <scope>NUCLEOTIDE SEQUENCE [LARGE SCALE GENOMIC DNA]</scope>
    <source>
        <strain evidence="6 7">JSM 076056</strain>
    </source>
</reference>
<keyword evidence="3 4" id="KW-0479">Metal-binding</keyword>
<feature type="binding site" evidence="5">
    <location>
        <position position="336"/>
    </location>
    <ligand>
        <name>a divalent metal cation</name>
        <dbReference type="ChEBI" id="CHEBI:60240"/>
        <label>1</label>
    </ligand>
</feature>
<dbReference type="STRING" id="1385510.GCA_000425205_01164"/>
<keyword evidence="7" id="KW-1185">Reference proteome</keyword>
<feature type="binding site" evidence="5">
    <location>
        <position position="69"/>
    </location>
    <ligand>
        <name>a divalent metal cation</name>
        <dbReference type="ChEBI" id="CHEBI:60240"/>
        <label>1</label>
    </ligand>
</feature>
<feature type="binding site" evidence="5">
    <location>
        <position position="107"/>
    </location>
    <ligand>
        <name>a divalent metal cation</name>
        <dbReference type="ChEBI" id="CHEBI:60240"/>
        <label>1</label>
    </ligand>
</feature>
<dbReference type="EMBL" id="AVPE01000002">
    <property type="protein sequence ID" value="KGX93599.1"/>
    <property type="molecule type" value="Genomic_DNA"/>
</dbReference>
<comment type="similarity">
    <text evidence="1 4">Belongs to the GTP cyclohydrolase I type 2/NIF3 family.</text>
</comment>
<feature type="binding site" evidence="5">
    <location>
        <position position="68"/>
    </location>
    <ligand>
        <name>a divalent metal cation</name>
        <dbReference type="ChEBI" id="CHEBI:60240"/>
        <label>1</label>
    </ligand>
</feature>
<dbReference type="Pfam" id="PF01784">
    <property type="entry name" value="DUF34_NIF3"/>
    <property type="match status" value="1"/>
</dbReference>
<sequence>MGKVATGQQIIKWFEQFAPKHLAMDGDPIGLHVGTLNKKVNKVMVTLDVLENVVDEAIEQNVDLIIAHHPLLFKPLKQVSPDQEKGRIVQKLLAHDIAVYAAHTNLDVAEGGVNDAMTMALGLKPDSVLVETGKETLYKLAVYVPKTHEDTVREALGNAGAGHIGEYSHCMFQTAGTGSFKPLEGSTPYLGSHGEIEYVEEVKIETIVTESTSHSVMEAMKDAHPYEEVAYDLYKLENEGPSYGIGRLATLEEPMTLKEFAEHVKTSFQVPALRAVGDMEKVVKKVAVLGGDGNKYISVAKKKGADVFITGDLYFHVAHDALGMGLNVIDPGHHVEKVMKEVVSEYLKRTFDKHSITTEVIESNAHTEPFQFL</sequence>
<evidence type="ECO:0000256" key="5">
    <source>
        <dbReference type="PIRSR" id="PIRSR602678-1"/>
    </source>
</evidence>
<dbReference type="GO" id="GO:0046872">
    <property type="term" value="F:metal ion binding"/>
    <property type="evidence" value="ECO:0007669"/>
    <property type="project" value="UniProtKB-UniRule"/>
</dbReference>
<dbReference type="eggNOG" id="COG0327">
    <property type="taxonomic scope" value="Bacteria"/>
</dbReference>
<evidence type="ECO:0000256" key="1">
    <source>
        <dbReference type="ARBA" id="ARBA00006964"/>
    </source>
</evidence>
<name>A0A0A5GNR2_9BACI</name>
<gene>
    <name evidence="6" type="ORF">N781_11275</name>
</gene>
<dbReference type="Proteomes" id="UP000030528">
    <property type="component" value="Unassembled WGS sequence"/>
</dbReference>
<dbReference type="AlphaFoldDB" id="A0A0A5GNR2"/>
<organism evidence="6 7">
    <name type="scientific">Pontibacillus halophilus JSM 076056 = DSM 19796</name>
    <dbReference type="NCBI Taxonomy" id="1385510"/>
    <lineage>
        <taxon>Bacteria</taxon>
        <taxon>Bacillati</taxon>
        <taxon>Bacillota</taxon>
        <taxon>Bacilli</taxon>
        <taxon>Bacillales</taxon>
        <taxon>Bacillaceae</taxon>
        <taxon>Pontibacillus</taxon>
    </lineage>
</organism>
<evidence type="ECO:0000313" key="6">
    <source>
        <dbReference type="EMBL" id="KGX93599.1"/>
    </source>
</evidence>
<dbReference type="SUPFAM" id="SSF102705">
    <property type="entry name" value="NIF3 (NGG1p interacting factor 3)-like"/>
    <property type="match status" value="1"/>
</dbReference>
<dbReference type="Gene3D" id="3.30.70.120">
    <property type="match status" value="1"/>
</dbReference>
<dbReference type="NCBIfam" id="TIGR00486">
    <property type="entry name" value="YbgI_SA1388"/>
    <property type="match status" value="1"/>
</dbReference>
<dbReference type="RefSeq" id="WP_026802179.1">
    <property type="nucleotide sequence ID" value="NZ_AVPE01000002.1"/>
</dbReference>
<feature type="binding site" evidence="5">
    <location>
        <position position="333"/>
    </location>
    <ligand>
        <name>a divalent metal cation</name>
        <dbReference type="ChEBI" id="CHEBI:60240"/>
        <label>1</label>
    </ligand>
</feature>
<accession>A0A0A5GNR2</accession>
<dbReference type="PANTHER" id="PTHR13799:SF14">
    <property type="entry name" value="GTP CYCLOHYDROLASE 1 TYPE 2 HOMOLOG"/>
    <property type="match status" value="1"/>
</dbReference>
<dbReference type="FunFam" id="3.40.1390.30:FF:000001">
    <property type="entry name" value="GTP cyclohydrolase 1 type 2"/>
    <property type="match status" value="1"/>
</dbReference>
<dbReference type="PANTHER" id="PTHR13799">
    <property type="entry name" value="NGG1 INTERACTING FACTOR 3"/>
    <property type="match status" value="1"/>
</dbReference>
<evidence type="ECO:0000256" key="3">
    <source>
        <dbReference type="ARBA" id="ARBA00022723"/>
    </source>
</evidence>
<proteinExistence type="inferred from homology"/>
<evidence type="ECO:0000256" key="2">
    <source>
        <dbReference type="ARBA" id="ARBA00022112"/>
    </source>
</evidence>
<dbReference type="GO" id="GO:0005737">
    <property type="term" value="C:cytoplasm"/>
    <property type="evidence" value="ECO:0007669"/>
    <property type="project" value="TreeGrafter"/>
</dbReference>
<dbReference type="InterPro" id="IPR036069">
    <property type="entry name" value="DUF34/NIF3_sf"/>
</dbReference>